<feature type="region of interest" description="Disordered" evidence="6">
    <location>
        <begin position="1091"/>
        <end position="1147"/>
    </location>
</feature>
<evidence type="ECO:0000256" key="4">
    <source>
        <dbReference type="ARBA" id="ARBA00022786"/>
    </source>
</evidence>
<dbReference type="eggNOG" id="KOG0779">
    <property type="taxonomic scope" value="Eukaryota"/>
</dbReference>
<dbReference type="GO" id="GO:0005634">
    <property type="term" value="C:nucleus"/>
    <property type="evidence" value="ECO:0007669"/>
    <property type="project" value="TreeGrafter"/>
</dbReference>
<feature type="region of interest" description="Disordered" evidence="6">
    <location>
        <begin position="249"/>
        <end position="272"/>
    </location>
</feature>
<reference evidence="8 9" key="1">
    <citation type="journal article" date="2011" name="PLoS Genet.">
        <title>Comparative genomic analysis of human fungal pathogens causing paracoccidioidomycosis.</title>
        <authorList>
            <person name="Desjardins C.A."/>
            <person name="Champion M.D."/>
            <person name="Holder J.W."/>
            <person name="Muszewska A."/>
            <person name="Goldberg J."/>
            <person name="Bailao A.M."/>
            <person name="Brigido M.M."/>
            <person name="Ferreira M.E."/>
            <person name="Garcia A.M."/>
            <person name="Grynberg M."/>
            <person name="Gujja S."/>
            <person name="Heiman D.I."/>
            <person name="Henn M.R."/>
            <person name="Kodira C.D."/>
            <person name="Leon-Narvaez H."/>
            <person name="Longo L.V."/>
            <person name="Ma L.J."/>
            <person name="Malavazi I."/>
            <person name="Matsuo A.L."/>
            <person name="Morais F.V."/>
            <person name="Pereira M."/>
            <person name="Rodriguez-Brito S."/>
            <person name="Sakthikumar S."/>
            <person name="Salem-Izacc S.M."/>
            <person name="Sykes S.M."/>
            <person name="Teixeira M.M."/>
            <person name="Vallejo M.C."/>
            <person name="Walter M.E."/>
            <person name="Yandava C."/>
            <person name="Young S."/>
            <person name="Zeng Q."/>
            <person name="Zucker J."/>
            <person name="Felipe M.S."/>
            <person name="Goldman G.H."/>
            <person name="Haas B.J."/>
            <person name="McEwen J.G."/>
            <person name="Nino-Vega G."/>
            <person name="Puccia R."/>
            <person name="San-Blas G."/>
            <person name="Soares C.M."/>
            <person name="Birren B.W."/>
            <person name="Cuomo C.A."/>
        </authorList>
    </citation>
    <scope>NUCLEOTIDE SEQUENCE [LARGE SCALE GENOMIC DNA]</scope>
    <source>
        <strain evidence="9">ATCC MYA-826 / Pb01</strain>
    </source>
</reference>
<feature type="compositionally biased region" description="Basic and acidic residues" evidence="6">
    <location>
        <begin position="1103"/>
        <end position="1113"/>
    </location>
</feature>
<evidence type="ECO:0000313" key="8">
    <source>
        <dbReference type="EMBL" id="EEH33265.2"/>
    </source>
</evidence>
<feature type="compositionally biased region" description="Basic and acidic residues" evidence="6">
    <location>
        <begin position="873"/>
        <end position="893"/>
    </location>
</feature>
<evidence type="ECO:0000256" key="3">
    <source>
        <dbReference type="ARBA" id="ARBA00022670"/>
    </source>
</evidence>
<protein>
    <recommendedName>
        <fullName evidence="7">Ubiquitin-like protease family profile domain-containing protein</fullName>
    </recommendedName>
</protein>
<dbReference type="InterPro" id="IPR051947">
    <property type="entry name" value="Sentrin-specific_protease"/>
</dbReference>
<dbReference type="InterPro" id="IPR003653">
    <property type="entry name" value="Peptidase_C48_C"/>
</dbReference>
<feature type="region of interest" description="Disordered" evidence="6">
    <location>
        <begin position="821"/>
        <end position="854"/>
    </location>
</feature>
<dbReference type="Proteomes" id="UP000002059">
    <property type="component" value="Partially assembled WGS sequence"/>
</dbReference>
<dbReference type="OMA" id="ESAHWYV"/>
<feature type="compositionally biased region" description="Polar residues" evidence="6">
    <location>
        <begin position="575"/>
        <end position="587"/>
    </location>
</feature>
<dbReference type="GO" id="GO:0016926">
    <property type="term" value="P:protein desumoylation"/>
    <property type="evidence" value="ECO:0007669"/>
    <property type="project" value="TreeGrafter"/>
</dbReference>
<feature type="compositionally biased region" description="Polar residues" evidence="6">
    <location>
        <begin position="254"/>
        <end position="272"/>
    </location>
</feature>
<feature type="compositionally biased region" description="Polar residues" evidence="6">
    <location>
        <begin position="102"/>
        <end position="125"/>
    </location>
</feature>
<evidence type="ECO:0000256" key="2">
    <source>
        <dbReference type="ARBA" id="ARBA00022553"/>
    </source>
</evidence>
<feature type="compositionally biased region" description="Basic and acidic residues" evidence="6">
    <location>
        <begin position="828"/>
        <end position="838"/>
    </location>
</feature>
<name>C1H0M4_PARBA</name>
<dbReference type="OrthoDB" id="442460at2759"/>
<feature type="region of interest" description="Disordered" evidence="6">
    <location>
        <begin position="659"/>
        <end position="691"/>
    </location>
</feature>
<keyword evidence="4" id="KW-0833">Ubl conjugation pathway</keyword>
<gene>
    <name evidence="8" type="ORF">PAAG_04318</name>
</gene>
<dbReference type="GO" id="GO:0006508">
    <property type="term" value="P:proteolysis"/>
    <property type="evidence" value="ECO:0007669"/>
    <property type="project" value="UniProtKB-KW"/>
</dbReference>
<dbReference type="HOGENOM" id="CLU_007167_0_0_1"/>
<evidence type="ECO:0000256" key="5">
    <source>
        <dbReference type="ARBA" id="ARBA00022801"/>
    </source>
</evidence>
<dbReference type="KEGG" id="pbl:PAAG_04318"/>
<keyword evidence="2" id="KW-0597">Phosphoprotein</keyword>
<comment type="similarity">
    <text evidence="1">Belongs to the peptidase C48 family.</text>
</comment>
<feature type="region of interest" description="Disordered" evidence="6">
    <location>
        <begin position="102"/>
        <end position="190"/>
    </location>
</feature>
<accession>C1H0M4</accession>
<feature type="compositionally biased region" description="Polar residues" evidence="6">
    <location>
        <begin position="175"/>
        <end position="185"/>
    </location>
</feature>
<feature type="region of interest" description="Disordered" evidence="6">
    <location>
        <begin position="872"/>
        <end position="911"/>
    </location>
</feature>
<dbReference type="GeneID" id="9097218"/>
<keyword evidence="9" id="KW-1185">Reference proteome</keyword>
<proteinExistence type="inferred from homology"/>
<dbReference type="EMBL" id="KN294001">
    <property type="protein sequence ID" value="EEH33265.2"/>
    <property type="molecule type" value="Genomic_DNA"/>
</dbReference>
<feature type="region of interest" description="Disordered" evidence="6">
    <location>
        <begin position="212"/>
        <end position="235"/>
    </location>
</feature>
<feature type="region of interest" description="Disordered" evidence="6">
    <location>
        <begin position="923"/>
        <end position="950"/>
    </location>
</feature>
<dbReference type="VEuPathDB" id="FungiDB:PAAG_04318"/>
<sequence length="1241" mass="140158">MQPIVTCIQPNASPTGNISESNGPPYELMKWLSKLIHVGWPNHTLPNPAEADPKQDFSRRRRRDRAYDFEDIIVPAQMSGVSDELSPARGQMSNTFQFAQLGKSSTGIPPASSSQRENSQLTPRKTTSQSEEELQEERRLFGGSRSDPNAVRIIPGTLPRKRGSGSNLKALENFSPRNTLSNSARTPVHTFGGRHSERLIRPLSYIQDVVAVTQDDEKGNHPRKRQKTDDSPASADVIEVNDDESVIRVEPPSSARSRNFGQRYSNKTRSISQHDCTTPEFWNVEGRVQDFKGKILRAPDLTEDERFTMEAKAQRFGKKTSPHFARTVGSHLLPPTEQMLTVELSPVAKLDGAGPMQAETMESAEILENSFVQTDGQRQSSDILDSPDEIQGEKTIRETWRSNFEGHQNRMPGDINPTNFSRAKRDRKHAVHRIRLSNHTRSFSVRSFDDRMQTVEGKCTLIVDTRASTFSIRNDDDDDSSQSREFNILKINQVLYGGPRAAVKFPLSSGARDDINIRFSTEKECWDYCILMGELNRSSKLTEKTSPWMTNAFNRDANLGRRNCQRSRSKRKSPQDGQTDTPNQPSKPTRRQKISEALLGGDGTIGNYSRDTTSHFRGPCKNGHVFSPSRNHSQPDIDDPPAIPIKTFKPSVCLRITRSRAHQQPSFTDSDHEPSPSPFRNTRKWTKPLVYPPQGKKKAEVEFHDLERLGDGEFLNDNLIGVYLRFLEHHMERNRPDLAKRVYFFNTYFFASLTNTPRGRRGINYQAVEKWTRSVDIFNYDYIIVPINESAHWFLAIICNLPSLCRAECKNENIIDGPAQIQESGSLRNREGGGKVKVEPQPGADTTIGVQTAQNGKGQILRKRFFSMSLSDKVPKTEVRQNEPSRLKERESPDINDWPDEEENGPSLPMVQPEDEENILQQYDRPKQLQSGKSRDLGPPRKKSARKSQFDSKQPIIITFDSLGCQRSPTARILRQYLEEEGKAKKSLTIDPKKILSMTAQQIPHQPNFSDCGLYLLAYLEKFMHNPDELIRKLVNREMSEQNDWPLMKSRVLRRRLRNFLLALYDEAEGVAQEGSKLVNVKPLKILLGDSVHSPKASPAKSPEWRGEQHGYEENPSPKATTPNTKGKTKTAHGVEKEPQHATPTRFSLLPRQNDQQRTTKITRVIGDDAAQQHTAQPMFSGISASGCQNAAIEDPPVEVPRTPSPDMVGMRVSRLSTHKSSPTTRSQGLPSHNQEILDGI</sequence>
<dbReference type="InterPro" id="IPR038765">
    <property type="entry name" value="Papain-like_cys_pep_sf"/>
</dbReference>
<keyword evidence="5" id="KW-0378">Hydrolase</keyword>
<dbReference type="Gene3D" id="3.40.395.10">
    <property type="entry name" value="Adenoviral Proteinase, Chain A"/>
    <property type="match status" value="1"/>
</dbReference>
<feature type="compositionally biased region" description="Basic residues" evidence="6">
    <location>
        <begin position="563"/>
        <end position="572"/>
    </location>
</feature>
<feature type="region of interest" description="Disordered" evidence="6">
    <location>
        <begin position="552"/>
        <end position="644"/>
    </location>
</feature>
<dbReference type="RefSeq" id="XP_015699465.1">
    <property type="nucleotide sequence ID" value="XM_015845239.1"/>
</dbReference>
<dbReference type="PANTHER" id="PTHR46896">
    <property type="entry name" value="SENTRIN-SPECIFIC PROTEASE"/>
    <property type="match status" value="1"/>
</dbReference>
<feature type="region of interest" description="Disordered" evidence="6">
    <location>
        <begin position="1196"/>
        <end position="1241"/>
    </location>
</feature>
<evidence type="ECO:0000259" key="7">
    <source>
        <dbReference type="PROSITE" id="PS50600"/>
    </source>
</evidence>
<dbReference type="SUPFAM" id="SSF54001">
    <property type="entry name" value="Cysteine proteinases"/>
    <property type="match status" value="1"/>
</dbReference>
<organism evidence="8 9">
    <name type="scientific">Paracoccidioides lutzii (strain ATCC MYA-826 / Pb01)</name>
    <name type="common">Paracoccidioides brasiliensis</name>
    <dbReference type="NCBI Taxonomy" id="502779"/>
    <lineage>
        <taxon>Eukaryota</taxon>
        <taxon>Fungi</taxon>
        <taxon>Dikarya</taxon>
        <taxon>Ascomycota</taxon>
        <taxon>Pezizomycotina</taxon>
        <taxon>Eurotiomycetes</taxon>
        <taxon>Eurotiomycetidae</taxon>
        <taxon>Onygenales</taxon>
        <taxon>Ajellomycetaceae</taxon>
        <taxon>Paracoccidioides</taxon>
    </lineage>
</organism>
<dbReference type="GO" id="GO:0070139">
    <property type="term" value="F:SUMO-specific endopeptidase activity"/>
    <property type="evidence" value="ECO:0007669"/>
    <property type="project" value="TreeGrafter"/>
</dbReference>
<evidence type="ECO:0000313" key="9">
    <source>
        <dbReference type="Proteomes" id="UP000002059"/>
    </source>
</evidence>
<dbReference type="STRING" id="502779.C1H0M4"/>
<evidence type="ECO:0000256" key="1">
    <source>
        <dbReference type="ARBA" id="ARBA00005234"/>
    </source>
</evidence>
<dbReference type="AlphaFoldDB" id="C1H0M4"/>
<dbReference type="PANTHER" id="PTHR46896:SF3">
    <property type="entry name" value="FI06413P-RELATED"/>
    <property type="match status" value="1"/>
</dbReference>
<dbReference type="PROSITE" id="PS50600">
    <property type="entry name" value="ULP_PROTEASE"/>
    <property type="match status" value="1"/>
</dbReference>
<keyword evidence="3" id="KW-0645">Protease</keyword>
<dbReference type="Pfam" id="PF02902">
    <property type="entry name" value="Peptidase_C48"/>
    <property type="match status" value="2"/>
</dbReference>
<feature type="compositionally biased region" description="Polar residues" evidence="6">
    <location>
        <begin position="1215"/>
        <end position="1235"/>
    </location>
</feature>
<dbReference type="GO" id="GO:0005737">
    <property type="term" value="C:cytoplasm"/>
    <property type="evidence" value="ECO:0007669"/>
    <property type="project" value="TreeGrafter"/>
</dbReference>
<feature type="domain" description="Ubiquitin-like protease family profile" evidence="7">
    <location>
        <begin position="699"/>
        <end position="1023"/>
    </location>
</feature>
<evidence type="ECO:0000256" key="6">
    <source>
        <dbReference type="SAM" id="MobiDB-lite"/>
    </source>
</evidence>